<name>A0A4U6TB14_SETVI</name>
<dbReference type="Proteomes" id="UP000298652">
    <property type="component" value="Chromosome 9"/>
</dbReference>
<dbReference type="EMBL" id="CM016560">
    <property type="protein sequence ID" value="TKV97738.1"/>
    <property type="molecule type" value="Genomic_DNA"/>
</dbReference>
<keyword evidence="3" id="KW-1185">Reference proteome</keyword>
<accession>A0A4U6TB14</accession>
<protein>
    <submittedName>
        <fullName evidence="2">Uncharacterized protein</fullName>
    </submittedName>
</protein>
<keyword evidence="1" id="KW-0732">Signal</keyword>
<feature type="signal peptide" evidence="1">
    <location>
        <begin position="1"/>
        <end position="21"/>
    </location>
</feature>
<sequence length="55" mass="6260">MLSILAIFLFEYFLLFTSCSAIFHSLPTPSRLGSCRAVWFLRITLCEHGFDCVSV</sequence>
<dbReference type="Gramene" id="TKV97738">
    <property type="protein sequence ID" value="TKV97738"/>
    <property type="gene ID" value="SEVIR_9G514950v2"/>
</dbReference>
<reference evidence="2" key="1">
    <citation type="submission" date="2019-03" db="EMBL/GenBank/DDBJ databases">
        <title>WGS assembly of Setaria viridis.</title>
        <authorList>
            <person name="Huang P."/>
            <person name="Jenkins J."/>
            <person name="Grimwood J."/>
            <person name="Barry K."/>
            <person name="Healey A."/>
            <person name="Mamidi S."/>
            <person name="Sreedasyam A."/>
            <person name="Shu S."/>
            <person name="Feldman M."/>
            <person name="Wu J."/>
            <person name="Yu Y."/>
            <person name="Chen C."/>
            <person name="Johnson J."/>
            <person name="Rokhsar D."/>
            <person name="Baxter I."/>
            <person name="Schmutz J."/>
            <person name="Brutnell T."/>
            <person name="Kellogg E."/>
        </authorList>
    </citation>
    <scope>NUCLEOTIDE SEQUENCE [LARGE SCALE GENOMIC DNA]</scope>
</reference>
<evidence type="ECO:0000313" key="3">
    <source>
        <dbReference type="Proteomes" id="UP000298652"/>
    </source>
</evidence>
<proteinExistence type="predicted"/>
<evidence type="ECO:0000256" key="1">
    <source>
        <dbReference type="SAM" id="SignalP"/>
    </source>
</evidence>
<feature type="chain" id="PRO_5020553205" evidence="1">
    <location>
        <begin position="22"/>
        <end position="55"/>
    </location>
</feature>
<dbReference type="AlphaFoldDB" id="A0A4U6TB14"/>
<evidence type="ECO:0000313" key="2">
    <source>
        <dbReference type="EMBL" id="TKV97738.1"/>
    </source>
</evidence>
<gene>
    <name evidence="2" type="ORF">SEVIR_9G514950v2</name>
</gene>
<organism evidence="2 3">
    <name type="scientific">Setaria viridis</name>
    <name type="common">Green bristlegrass</name>
    <name type="synonym">Setaria italica subsp. viridis</name>
    <dbReference type="NCBI Taxonomy" id="4556"/>
    <lineage>
        <taxon>Eukaryota</taxon>
        <taxon>Viridiplantae</taxon>
        <taxon>Streptophyta</taxon>
        <taxon>Embryophyta</taxon>
        <taxon>Tracheophyta</taxon>
        <taxon>Spermatophyta</taxon>
        <taxon>Magnoliopsida</taxon>
        <taxon>Liliopsida</taxon>
        <taxon>Poales</taxon>
        <taxon>Poaceae</taxon>
        <taxon>PACMAD clade</taxon>
        <taxon>Panicoideae</taxon>
        <taxon>Panicodae</taxon>
        <taxon>Paniceae</taxon>
        <taxon>Cenchrinae</taxon>
        <taxon>Setaria</taxon>
    </lineage>
</organism>